<gene>
    <name evidence="2" type="ORF">GPA24_13480</name>
</gene>
<proteinExistence type="predicted"/>
<dbReference type="SUPFAM" id="SSF48208">
    <property type="entry name" value="Six-hairpin glycosidases"/>
    <property type="match status" value="1"/>
</dbReference>
<dbReference type="InterPro" id="IPR013783">
    <property type="entry name" value="Ig-like_fold"/>
</dbReference>
<evidence type="ECO:0000313" key="2">
    <source>
        <dbReference type="EMBL" id="NMG16537.1"/>
    </source>
</evidence>
<dbReference type="InterPro" id="IPR003961">
    <property type="entry name" value="FN3_dom"/>
</dbReference>
<comment type="caution">
    <text evidence="2">The sequence shown here is derived from an EMBL/GenBank/DDBJ whole genome shotgun (WGS) entry which is preliminary data.</text>
</comment>
<feature type="signal peptide" evidence="1">
    <location>
        <begin position="1"/>
        <end position="23"/>
    </location>
</feature>
<keyword evidence="1" id="KW-0732">Signal</keyword>
<keyword evidence="3" id="KW-1185">Reference proteome</keyword>
<protein>
    <recommendedName>
        <fullName evidence="4">Fibronectin type-III domain-containing protein</fullName>
    </recommendedName>
</protein>
<accession>A0ABX1NY04</accession>
<evidence type="ECO:0008006" key="4">
    <source>
        <dbReference type="Google" id="ProtNLM"/>
    </source>
</evidence>
<reference evidence="2 3" key="1">
    <citation type="submission" date="2019-12" db="EMBL/GenBank/DDBJ databases">
        <title>Comparative genomics gives insights into the taxonomy of the Azoarcus-Aromatoleum group and reveals separate origins of nif in the plant-associated Azoarcus and non-plant-associated Aromatoleum sub-groups.</title>
        <authorList>
            <person name="Lafos M."/>
            <person name="Maluk M."/>
            <person name="Batista M."/>
            <person name="Junghare M."/>
            <person name="Carmona M."/>
            <person name="Faoro H."/>
            <person name="Cruz L.M."/>
            <person name="Battistoni F."/>
            <person name="De Souza E."/>
            <person name="Pedrosa F."/>
            <person name="Chen W.-M."/>
            <person name="Poole P.S."/>
            <person name="Dixon R.A."/>
            <person name="James E.K."/>
        </authorList>
    </citation>
    <scope>NUCLEOTIDE SEQUENCE [LARGE SCALE GENOMIC DNA]</scope>
    <source>
        <strain evidence="2 3">PbN1</strain>
    </source>
</reference>
<organism evidence="2 3">
    <name type="scientific">Aromatoleum bremense</name>
    <dbReference type="NCBI Taxonomy" id="76115"/>
    <lineage>
        <taxon>Bacteria</taxon>
        <taxon>Pseudomonadati</taxon>
        <taxon>Pseudomonadota</taxon>
        <taxon>Betaproteobacteria</taxon>
        <taxon>Rhodocyclales</taxon>
        <taxon>Rhodocyclaceae</taxon>
        <taxon>Aromatoleum</taxon>
    </lineage>
</organism>
<feature type="chain" id="PRO_5046325320" description="Fibronectin type-III domain-containing protein" evidence="1">
    <location>
        <begin position="24"/>
        <end position="1092"/>
    </location>
</feature>
<evidence type="ECO:0000256" key="1">
    <source>
        <dbReference type="SAM" id="SignalP"/>
    </source>
</evidence>
<dbReference type="CDD" id="cd00063">
    <property type="entry name" value="FN3"/>
    <property type="match status" value="1"/>
</dbReference>
<dbReference type="Gene3D" id="2.60.40.10">
    <property type="entry name" value="Immunoglobulins"/>
    <property type="match status" value="1"/>
</dbReference>
<evidence type="ECO:0000313" key="3">
    <source>
        <dbReference type="Proteomes" id="UP000633943"/>
    </source>
</evidence>
<sequence length="1092" mass="122637">MIPLLRCVAGLVLCIVLSGGSLAALPEAASRAYESRDGRFSVPLTIKDNSGVERHNWPVTTGVPLPYGTVHDVGELRLVDGNGRELPLQAEVLSRHWARDKSIRWVLLDFQISLTAGGKAVVYLQNRRPEHAIADPVRLHEEGDVITIRSGPLTARVSTRDGSLFKSVSIDDHEILRAQPDDGPWLRSGEVGRMEHNTGSAWNTHGWEKTRSVKNVDIAEHVYRSGPPNEVVVETRGPLRTVVLVRGRHLPGKSGKGILRDGLYNYTTRLHFFRGQSFVKVEHAVENSDRAQPLYNHMFREAGLAHALRLDDEPLVTGGGLQAESGLPATVSTRLAGSEQAWLYQGAAEAEKKHGRVVVSEGNYQIGIGRDGQIEKPLAAGKRGRFLDISDSSRGLAVAMRYLWEHAPRAIALSPGSLQVVLQGDSPGHAEPRDGLRPEYDLDFGRRNVHDVLYYFHRADARTARVAEVAEAFEYPLFAHAPPAWYSDSETWYFEIARDGADLRRSKMSDVHWVPDGAGLRAHGQNSSYNSGGHHDSLSSGWLAFLRSGLLSELEKNLAYGRWSISQNPGWAYRDNVIRFGEGAQRLTAVDRALADWNLLAGFGPKEFYTWQSERQKEVKTPRGPVIRQAGGWSYLNGYKVLPDMEHFALFRLFEYYYLTGDRRALDAINGFVNWGINFQHVHLFKGRMQPLSNTSLFDEDSGALWRGHYARVYTWMLYTNLAGFHATGSPVFDEFARWQVRRMLAVLRHRHGQLTSIKREEQVMGKMLEFFRDSPMSISSAQTWMEAQGVLALHEAYKTYDDERILDGLWGQADYFSHHVLFYPGLGMINNWATMPSQYIGADDKSVTPSRHDHLLQAFPYLYHYTGWPEMRRRYEGIVNGPGKRWSDARFEQVIAWERANVAKRSTTPPEPITDLRIVQAGRGGVTLNWTAPRDDGPTGRAARYFVKYSDKPIVEFAPTDHPQRAAEKQRVVAQVESVILARPKKVRLDARIDRSGFAAESREVPRGHPDWDRVNAFWMAEHTAGEPVPGPAGSAETFTLRELLPHGAFGAPTQPTLDGLKPGTYYVAICSWDADRNLSRPSNVVKFTLK</sequence>
<dbReference type="InterPro" id="IPR008928">
    <property type="entry name" value="6-hairpin_glycosidase_sf"/>
</dbReference>
<dbReference type="SUPFAM" id="SSF49265">
    <property type="entry name" value="Fibronectin type III"/>
    <property type="match status" value="1"/>
</dbReference>
<dbReference type="RefSeq" id="WP_169203109.1">
    <property type="nucleotide sequence ID" value="NZ_CP059467.1"/>
</dbReference>
<name>A0ABX1NY04_9RHOO</name>
<dbReference type="InterPro" id="IPR036116">
    <property type="entry name" value="FN3_sf"/>
</dbReference>
<dbReference type="EMBL" id="WTVP01000039">
    <property type="protein sequence ID" value="NMG16537.1"/>
    <property type="molecule type" value="Genomic_DNA"/>
</dbReference>
<dbReference type="Proteomes" id="UP000633943">
    <property type="component" value="Unassembled WGS sequence"/>
</dbReference>